<feature type="region of interest" description="Disordered" evidence="1">
    <location>
        <begin position="291"/>
        <end position="311"/>
    </location>
</feature>
<feature type="domain" description="FAD-binding PCMH-type" evidence="2">
    <location>
        <begin position="1"/>
        <end position="194"/>
    </location>
</feature>
<dbReference type="InterPro" id="IPR036318">
    <property type="entry name" value="FAD-bd_PCMH-like_sf"/>
</dbReference>
<reference evidence="4" key="1">
    <citation type="journal article" date="2019" name="Int. J. Syst. Evol. Microbiol.">
        <title>The Global Catalogue of Microorganisms (GCM) 10K type strain sequencing project: providing services to taxonomists for standard genome sequencing and annotation.</title>
        <authorList>
            <consortium name="The Broad Institute Genomics Platform"/>
            <consortium name="The Broad Institute Genome Sequencing Center for Infectious Disease"/>
            <person name="Wu L."/>
            <person name="Ma J."/>
        </authorList>
    </citation>
    <scope>NUCLEOTIDE SEQUENCE [LARGE SCALE GENOMIC DNA]</scope>
    <source>
        <strain evidence="4">JCM 11650</strain>
    </source>
</reference>
<dbReference type="InterPro" id="IPR016166">
    <property type="entry name" value="FAD-bd_PCMH"/>
</dbReference>
<protein>
    <submittedName>
        <fullName evidence="3">FAD binding domain-containing protein</fullName>
    </submittedName>
</protein>
<evidence type="ECO:0000256" key="1">
    <source>
        <dbReference type="SAM" id="MobiDB-lite"/>
    </source>
</evidence>
<dbReference type="InterPro" id="IPR002346">
    <property type="entry name" value="Mopterin_DH_FAD-bd"/>
</dbReference>
<evidence type="ECO:0000313" key="4">
    <source>
        <dbReference type="Proteomes" id="UP001597280"/>
    </source>
</evidence>
<dbReference type="PANTHER" id="PTHR42659:SF9">
    <property type="entry name" value="XANTHINE DEHYDROGENASE FAD-BINDING SUBUNIT XDHB-RELATED"/>
    <property type="match status" value="1"/>
</dbReference>
<comment type="caution">
    <text evidence="3">The sequence shown here is derived from an EMBL/GenBank/DDBJ whole genome shotgun (WGS) entry which is preliminary data.</text>
</comment>
<evidence type="ECO:0000259" key="2">
    <source>
        <dbReference type="PROSITE" id="PS51387"/>
    </source>
</evidence>
<keyword evidence="4" id="KW-1185">Reference proteome</keyword>
<dbReference type="InterPro" id="IPR051312">
    <property type="entry name" value="Diverse_Substr_Oxidored"/>
</dbReference>
<evidence type="ECO:0000313" key="3">
    <source>
        <dbReference type="EMBL" id="MFD1834133.1"/>
    </source>
</evidence>
<accession>A0ABW4PTT0</accession>
<dbReference type="InterPro" id="IPR016169">
    <property type="entry name" value="FAD-bd_PCMH_sub2"/>
</dbReference>
<proteinExistence type="predicted"/>
<dbReference type="Proteomes" id="UP001597280">
    <property type="component" value="Unassembled WGS sequence"/>
</dbReference>
<dbReference type="EMBL" id="JBHUFL010000002">
    <property type="protein sequence ID" value="MFD1834133.1"/>
    <property type="molecule type" value="Genomic_DNA"/>
</dbReference>
<name>A0ABW4PTT0_9MICO</name>
<organism evidence="3 4">
    <name type="scientific">Brachybacterium rhamnosum</name>
    <dbReference type="NCBI Taxonomy" id="173361"/>
    <lineage>
        <taxon>Bacteria</taxon>
        <taxon>Bacillati</taxon>
        <taxon>Actinomycetota</taxon>
        <taxon>Actinomycetes</taxon>
        <taxon>Micrococcales</taxon>
        <taxon>Dermabacteraceae</taxon>
        <taxon>Brachybacterium</taxon>
    </lineage>
</organism>
<gene>
    <name evidence="3" type="ORF">ACFSDA_03500</name>
</gene>
<sequence length="311" mass="32821">MDLGTVEQVLATTDPDEFTDGDAWLAGGTVLFSYGSSTLRRLLDLSRSGWEPWTVREDGLEIAATCTIAELYALPGSEASYALLRPGTAHQPRRPGFPSAERWPATALIRPCCDAFVASFKIWNTSTVGGNVATALPAGPMTSLLTGLDATATLWGRGGARRTLPVAALVVGDGRTALAPGELIRSFHVPAASLASRIAFRRLSLSNLGRSGVLLIGRDLGDGSLRLTVTAATVRPVQLTVPLGASGEQVEALVEAAVPPGLYHDDVHGHPAWRHDMTLLLAREITAELSAPPVAPREARHPLEGPGGHLR</sequence>
<dbReference type="PANTHER" id="PTHR42659">
    <property type="entry name" value="XANTHINE DEHYDROGENASE SUBUNIT C-RELATED"/>
    <property type="match status" value="1"/>
</dbReference>
<dbReference type="PROSITE" id="PS51387">
    <property type="entry name" value="FAD_PCMH"/>
    <property type="match status" value="1"/>
</dbReference>
<dbReference type="RefSeq" id="WP_343903569.1">
    <property type="nucleotide sequence ID" value="NZ_BAAAIS010000002.1"/>
</dbReference>
<dbReference type="SUPFAM" id="SSF56176">
    <property type="entry name" value="FAD-binding/transporter-associated domain-like"/>
    <property type="match status" value="1"/>
</dbReference>
<dbReference type="Pfam" id="PF00941">
    <property type="entry name" value="FAD_binding_5"/>
    <property type="match status" value="1"/>
</dbReference>
<dbReference type="Gene3D" id="3.30.465.10">
    <property type="match status" value="1"/>
</dbReference>